<dbReference type="InterPro" id="IPR021109">
    <property type="entry name" value="Peptidase_aspartic_dom_sf"/>
</dbReference>
<gene>
    <name evidence="1" type="ORF">M513_13030</name>
</gene>
<dbReference type="AlphaFoldDB" id="A0A085LMA0"/>
<protein>
    <recommendedName>
        <fullName evidence="3">Peptidase A2 domain-containing protein</fullName>
    </recommendedName>
</protein>
<sequence>MTRVQQTGKIQIFVTVTMQCGQLLAPVMFMLDTGSSACILSEPFFLLRSASVRPEPTSKEVRTYCDDRERVLGCFRVEIVHKEKRKTANLFLCPSETSLLGMDVIDALKIRIRGSQLVAPIRSRRDSPEVIVKSEN</sequence>
<name>A0A085LMA0_9BILA</name>
<dbReference type="EMBL" id="KL363394">
    <property type="protein sequence ID" value="KFD46096.1"/>
    <property type="molecule type" value="Genomic_DNA"/>
</dbReference>
<dbReference type="Gene3D" id="2.40.70.10">
    <property type="entry name" value="Acid Proteases"/>
    <property type="match status" value="1"/>
</dbReference>
<reference evidence="1 2" key="1">
    <citation type="journal article" date="2014" name="Nat. Genet.">
        <title>Genome and transcriptome of the porcine whipworm Trichuris suis.</title>
        <authorList>
            <person name="Jex A.R."/>
            <person name="Nejsum P."/>
            <person name="Schwarz E.M."/>
            <person name="Hu L."/>
            <person name="Young N.D."/>
            <person name="Hall R.S."/>
            <person name="Korhonen P.K."/>
            <person name="Liao S."/>
            <person name="Thamsborg S."/>
            <person name="Xia J."/>
            <person name="Xu P."/>
            <person name="Wang S."/>
            <person name="Scheerlinck J.P."/>
            <person name="Hofmann A."/>
            <person name="Sternberg P.W."/>
            <person name="Wang J."/>
            <person name="Gasser R.B."/>
        </authorList>
    </citation>
    <scope>NUCLEOTIDE SEQUENCE [LARGE SCALE GENOMIC DNA]</scope>
    <source>
        <strain evidence="1">DCEP-RM93M</strain>
    </source>
</reference>
<evidence type="ECO:0000313" key="1">
    <source>
        <dbReference type="EMBL" id="KFD46096.1"/>
    </source>
</evidence>
<evidence type="ECO:0000313" key="2">
    <source>
        <dbReference type="Proteomes" id="UP000030764"/>
    </source>
</evidence>
<evidence type="ECO:0008006" key="3">
    <source>
        <dbReference type="Google" id="ProtNLM"/>
    </source>
</evidence>
<organism evidence="1 2">
    <name type="scientific">Trichuris suis</name>
    <name type="common">pig whipworm</name>
    <dbReference type="NCBI Taxonomy" id="68888"/>
    <lineage>
        <taxon>Eukaryota</taxon>
        <taxon>Metazoa</taxon>
        <taxon>Ecdysozoa</taxon>
        <taxon>Nematoda</taxon>
        <taxon>Enoplea</taxon>
        <taxon>Dorylaimia</taxon>
        <taxon>Trichinellida</taxon>
        <taxon>Trichuridae</taxon>
        <taxon>Trichuris</taxon>
    </lineage>
</organism>
<accession>A0A085LMA0</accession>
<keyword evidence="2" id="KW-1185">Reference proteome</keyword>
<dbReference type="Proteomes" id="UP000030764">
    <property type="component" value="Unassembled WGS sequence"/>
</dbReference>
<proteinExistence type="predicted"/>
<dbReference type="SUPFAM" id="SSF50630">
    <property type="entry name" value="Acid proteases"/>
    <property type="match status" value="1"/>
</dbReference>